<protein>
    <submittedName>
        <fullName evidence="1">Uncharacterized protein</fullName>
    </submittedName>
</protein>
<comment type="caution">
    <text evidence="1">The sequence shown here is derived from an EMBL/GenBank/DDBJ whole genome shotgun (WGS) entry which is preliminary data.</text>
</comment>
<gene>
    <name evidence="1" type="ORF">CU097_001388</name>
</gene>
<keyword evidence="2" id="KW-1185">Reference proteome</keyword>
<evidence type="ECO:0000313" key="1">
    <source>
        <dbReference type="EMBL" id="RCH95236.1"/>
    </source>
</evidence>
<dbReference type="EMBL" id="PJQL01000487">
    <property type="protein sequence ID" value="RCH95236.1"/>
    <property type="molecule type" value="Genomic_DNA"/>
</dbReference>
<dbReference type="OrthoDB" id="2287970at2759"/>
<sequence>MFDELLSHPFCCRIFVITTDQEFLLIQCIHIRNTEAEEAQSSLALIQRAENAPSGKDGKRVLEVPLGIEAVGKYKKALMFYHKL</sequence>
<dbReference type="AlphaFoldDB" id="A0A367JZ71"/>
<proteinExistence type="predicted"/>
<dbReference type="Proteomes" id="UP000252139">
    <property type="component" value="Unassembled WGS sequence"/>
</dbReference>
<reference evidence="1 2" key="1">
    <citation type="journal article" date="2018" name="G3 (Bethesda)">
        <title>Phylogenetic and Phylogenomic Definition of Rhizopus Species.</title>
        <authorList>
            <person name="Gryganskyi A.P."/>
            <person name="Golan J."/>
            <person name="Dolatabadi S."/>
            <person name="Mondo S."/>
            <person name="Robb S."/>
            <person name="Idnurm A."/>
            <person name="Muszewska A."/>
            <person name="Steczkiewicz K."/>
            <person name="Masonjones S."/>
            <person name="Liao H.L."/>
            <person name="Gajdeczka M.T."/>
            <person name="Anike F."/>
            <person name="Vuek A."/>
            <person name="Anishchenko I.M."/>
            <person name="Voigt K."/>
            <person name="de Hoog G.S."/>
            <person name="Smith M.E."/>
            <person name="Heitman J."/>
            <person name="Vilgalys R."/>
            <person name="Stajich J.E."/>
        </authorList>
    </citation>
    <scope>NUCLEOTIDE SEQUENCE [LARGE SCALE GENOMIC DNA]</scope>
    <source>
        <strain evidence="1 2">CBS 357.93</strain>
    </source>
</reference>
<accession>A0A367JZ71</accession>
<evidence type="ECO:0000313" key="2">
    <source>
        <dbReference type="Proteomes" id="UP000252139"/>
    </source>
</evidence>
<name>A0A367JZ71_RHIAZ</name>
<organism evidence="1 2">
    <name type="scientific">Rhizopus azygosporus</name>
    <name type="common">Rhizopus microsporus var. azygosporus</name>
    <dbReference type="NCBI Taxonomy" id="86630"/>
    <lineage>
        <taxon>Eukaryota</taxon>
        <taxon>Fungi</taxon>
        <taxon>Fungi incertae sedis</taxon>
        <taxon>Mucoromycota</taxon>
        <taxon>Mucoromycotina</taxon>
        <taxon>Mucoromycetes</taxon>
        <taxon>Mucorales</taxon>
        <taxon>Mucorineae</taxon>
        <taxon>Rhizopodaceae</taxon>
        <taxon>Rhizopus</taxon>
    </lineage>
</organism>